<comment type="caution">
    <text evidence="1">The sequence shown here is derived from an EMBL/GenBank/DDBJ whole genome shotgun (WGS) entry which is preliminary data.</text>
</comment>
<dbReference type="AlphaFoldDB" id="A0A4T8J5H9"/>
<keyword evidence="1" id="KW-0969">Cilium</keyword>
<dbReference type="EMBL" id="RRGJ01000007">
    <property type="protein sequence ID" value="TJQ16726.1"/>
    <property type="molecule type" value="Genomic_DNA"/>
</dbReference>
<accession>A0A4T8J5H9</accession>
<protein>
    <submittedName>
        <fullName evidence="1">Flagellar biosynthesis protein FlgA</fullName>
    </submittedName>
</protein>
<dbReference type="Proteomes" id="UP000309937">
    <property type="component" value="Unassembled WGS sequence"/>
</dbReference>
<organism evidence="1 2">
    <name type="scientific">Escherichia coli</name>
    <dbReference type="NCBI Taxonomy" id="562"/>
    <lineage>
        <taxon>Bacteria</taxon>
        <taxon>Pseudomonadati</taxon>
        <taxon>Pseudomonadota</taxon>
        <taxon>Gammaproteobacteria</taxon>
        <taxon>Enterobacterales</taxon>
        <taxon>Enterobacteriaceae</taxon>
        <taxon>Escherichia</taxon>
    </lineage>
</organism>
<proteinExistence type="predicted"/>
<gene>
    <name evidence="1" type="ORF">C9Z68_07255</name>
</gene>
<evidence type="ECO:0000313" key="1">
    <source>
        <dbReference type="EMBL" id="TJQ16726.1"/>
    </source>
</evidence>
<keyword evidence="1" id="KW-0282">Flagellum</keyword>
<keyword evidence="1" id="KW-0966">Cell projection</keyword>
<sequence>MSPPQVSKFCHQLKCLYARVIGGINAKWVAIYAVDGHCVQVQFTL</sequence>
<evidence type="ECO:0000313" key="2">
    <source>
        <dbReference type="Proteomes" id="UP000309937"/>
    </source>
</evidence>
<name>A0A4T8J5H9_ECOLX</name>
<reference evidence="1 2" key="1">
    <citation type="submission" date="2018-12" db="EMBL/GenBank/DDBJ databases">
        <title>Food and Water Safety Consortium.</title>
        <authorList>
            <person name="Tyson S."/>
            <person name="Peterson C.-L."/>
            <person name="Olson A."/>
            <person name="Tyler S."/>
            <person name="Cabral J."/>
            <person name="Lynch T."/>
            <person name="Knox N."/>
            <person name="Van Domselaar G."/>
            <person name="Graham M."/>
        </authorList>
    </citation>
    <scope>NUCLEOTIDE SEQUENCE [LARGE SCALE GENOMIC DNA]</scope>
    <source>
        <strain evidence="1 2">FWSEC0118</strain>
    </source>
</reference>